<sequence length="100" mass="11711">MKENDMSKRPLTNEQLAELRTLENLRDEDIDTSDIPEIRDEQWRLARKGNLYRPLKQSVTIRLDADILDWFKDHAGGRGYQTDINAALRTHVAKYQKRSG</sequence>
<dbReference type="Proteomes" id="UP000540909">
    <property type="component" value="Unassembled WGS sequence"/>
</dbReference>
<gene>
    <name evidence="1" type="ORF">GGD57_000899</name>
</gene>
<evidence type="ECO:0000313" key="1">
    <source>
        <dbReference type="EMBL" id="MBB4234350.1"/>
    </source>
</evidence>
<dbReference type="Pfam" id="PF14384">
    <property type="entry name" value="BrnA_antitoxin"/>
    <property type="match status" value="1"/>
</dbReference>
<dbReference type="EMBL" id="JACIFY010000002">
    <property type="protein sequence ID" value="MBB4234350.1"/>
    <property type="molecule type" value="Genomic_DNA"/>
</dbReference>
<comment type="caution">
    <text evidence="1">The sequence shown here is derived from an EMBL/GenBank/DDBJ whole genome shotgun (WGS) entry which is preliminary data.</text>
</comment>
<evidence type="ECO:0000313" key="2">
    <source>
        <dbReference type="Proteomes" id="UP000540909"/>
    </source>
</evidence>
<protein>
    <submittedName>
        <fullName evidence="1">Uncharacterized protein (DUF4415 family)</fullName>
    </submittedName>
</protein>
<dbReference type="AlphaFoldDB" id="A0A7W6R052"/>
<proteinExistence type="predicted"/>
<name>A0A7W6R052_9HYPH</name>
<accession>A0A7W6R052</accession>
<reference evidence="1 2" key="1">
    <citation type="submission" date="2020-08" db="EMBL/GenBank/DDBJ databases">
        <title>Genomic Encyclopedia of Type Strains, Phase IV (KMG-V): Genome sequencing to study the core and pangenomes of soil and plant-associated prokaryotes.</title>
        <authorList>
            <person name="Whitman W."/>
        </authorList>
    </citation>
    <scope>NUCLEOTIDE SEQUENCE [LARGE SCALE GENOMIC DNA]</scope>
    <source>
        <strain evidence="1 2">SEMIA 4089</strain>
    </source>
</reference>
<dbReference type="InterPro" id="IPR025528">
    <property type="entry name" value="BrnA_antitoxin"/>
</dbReference>
<dbReference type="RefSeq" id="WP_281423717.1">
    <property type="nucleotide sequence ID" value="NZ_JACIFY010000002.1"/>
</dbReference>
<organism evidence="1 2">
    <name type="scientific">Rhizobium esperanzae</name>
    <dbReference type="NCBI Taxonomy" id="1967781"/>
    <lineage>
        <taxon>Bacteria</taxon>
        <taxon>Pseudomonadati</taxon>
        <taxon>Pseudomonadota</taxon>
        <taxon>Alphaproteobacteria</taxon>
        <taxon>Hyphomicrobiales</taxon>
        <taxon>Rhizobiaceae</taxon>
        <taxon>Rhizobium/Agrobacterium group</taxon>
        <taxon>Rhizobium</taxon>
    </lineage>
</organism>